<dbReference type="InterPro" id="IPR029045">
    <property type="entry name" value="ClpP/crotonase-like_dom_sf"/>
</dbReference>
<dbReference type="Proteomes" id="UP001500713">
    <property type="component" value="Unassembled WGS sequence"/>
</dbReference>
<dbReference type="SUPFAM" id="SSF52096">
    <property type="entry name" value="ClpP/crotonase"/>
    <property type="match status" value="1"/>
</dbReference>
<comment type="caution">
    <text evidence="1">The sequence shown here is derived from an EMBL/GenBank/DDBJ whole genome shotgun (WGS) entry which is preliminary data.</text>
</comment>
<dbReference type="RefSeq" id="WP_229956301.1">
    <property type="nucleotide sequence ID" value="NZ_BAAAEM010000002.1"/>
</dbReference>
<dbReference type="PANTHER" id="PTHR11941">
    <property type="entry name" value="ENOYL-COA HYDRATASE-RELATED"/>
    <property type="match status" value="1"/>
</dbReference>
<dbReference type="Pfam" id="PF00378">
    <property type="entry name" value="ECH_1"/>
    <property type="match status" value="1"/>
</dbReference>
<organism evidence="1 2">
    <name type="scientific">Parasphingorhabdus litoris</name>
    <dbReference type="NCBI Taxonomy" id="394733"/>
    <lineage>
        <taxon>Bacteria</taxon>
        <taxon>Pseudomonadati</taxon>
        <taxon>Pseudomonadota</taxon>
        <taxon>Alphaproteobacteria</taxon>
        <taxon>Sphingomonadales</taxon>
        <taxon>Sphingomonadaceae</taxon>
        <taxon>Parasphingorhabdus</taxon>
    </lineage>
</organism>
<name>A0ABN1AB86_9SPHN</name>
<dbReference type="PANTHER" id="PTHR11941:SF54">
    <property type="entry name" value="ENOYL-COA HYDRATASE, MITOCHONDRIAL"/>
    <property type="match status" value="1"/>
</dbReference>
<gene>
    <name evidence="1" type="ORF">GCM10009096_11550</name>
</gene>
<sequence length="223" mass="23622">MSFFPTETDGDTIIVTLTNAPRNTLSTELLNEGTEVFRKLAQDNPKGGVVLTGAGEHFTCGMDTKIAATLDEAGQEQAIAAINTYAASLHRLPCAFVCAVNGNAIGAGGIMMLCADWIYAASGNYKIGLPEAKAGLPFPPVPQVILDHWLEPSWRRRLALSSMLLKPNEAIGAGMVEATLMPGDLIEKSVAKAQELNAQPGFAACKRQLRAKANAEIDAILNG</sequence>
<keyword evidence="2" id="KW-1185">Reference proteome</keyword>
<dbReference type="EMBL" id="BAAAEM010000002">
    <property type="protein sequence ID" value="GAA0472150.1"/>
    <property type="molecule type" value="Genomic_DNA"/>
</dbReference>
<reference evidence="1 2" key="1">
    <citation type="journal article" date="2019" name="Int. J. Syst. Evol. Microbiol.">
        <title>The Global Catalogue of Microorganisms (GCM) 10K type strain sequencing project: providing services to taxonomists for standard genome sequencing and annotation.</title>
        <authorList>
            <consortium name="The Broad Institute Genomics Platform"/>
            <consortium name="The Broad Institute Genome Sequencing Center for Infectious Disease"/>
            <person name="Wu L."/>
            <person name="Ma J."/>
        </authorList>
    </citation>
    <scope>NUCLEOTIDE SEQUENCE [LARGE SCALE GENOMIC DNA]</scope>
    <source>
        <strain evidence="1 2">JCM 14162</strain>
    </source>
</reference>
<proteinExistence type="predicted"/>
<dbReference type="Gene3D" id="3.90.226.10">
    <property type="entry name" value="2-enoyl-CoA Hydratase, Chain A, domain 1"/>
    <property type="match status" value="1"/>
</dbReference>
<evidence type="ECO:0000313" key="1">
    <source>
        <dbReference type="EMBL" id="GAA0472150.1"/>
    </source>
</evidence>
<protein>
    <submittedName>
        <fullName evidence="1">Enoyl-CoA hydratase-related protein</fullName>
    </submittedName>
</protein>
<evidence type="ECO:0000313" key="2">
    <source>
        <dbReference type="Proteomes" id="UP001500713"/>
    </source>
</evidence>
<dbReference type="InterPro" id="IPR001753">
    <property type="entry name" value="Enoyl-CoA_hydra/iso"/>
</dbReference>
<dbReference type="CDD" id="cd06558">
    <property type="entry name" value="crotonase-like"/>
    <property type="match status" value="1"/>
</dbReference>
<accession>A0ABN1AB86</accession>